<evidence type="ECO:0000313" key="1">
    <source>
        <dbReference type="EMBL" id="SMF95867.1"/>
    </source>
</evidence>
<dbReference type="RefSeq" id="WP_085214459.1">
    <property type="nucleotide sequence ID" value="NZ_FXAM01000001.1"/>
</dbReference>
<sequence>MRDHEILDYIEQFYEGRPTPEAVAWMQKGMCQLIDEGVPLEQGLSLNRVHPRGAREAVNLRKMRRHLHRAAGLLPETTAWARAKLLVREIQKFRAYRWPKLREYTEAPDCLTPLDREIFGAFKARPGKVPESPNRLSEILSER</sequence>
<gene>
    <name evidence="1" type="ORF">SAMN02949497_3243</name>
</gene>
<proteinExistence type="predicted"/>
<accession>A0A1Y6CZQ6</accession>
<dbReference type="OrthoDB" id="7061733at2"/>
<dbReference type="AlphaFoldDB" id="A0A1Y6CZQ6"/>
<organism evidence="1 2">
    <name type="scientific">Methylomagnum ishizawai</name>
    <dbReference type="NCBI Taxonomy" id="1760988"/>
    <lineage>
        <taxon>Bacteria</taxon>
        <taxon>Pseudomonadati</taxon>
        <taxon>Pseudomonadota</taxon>
        <taxon>Gammaproteobacteria</taxon>
        <taxon>Methylococcales</taxon>
        <taxon>Methylococcaceae</taxon>
        <taxon>Methylomagnum</taxon>
    </lineage>
</organism>
<evidence type="ECO:0000313" key="2">
    <source>
        <dbReference type="Proteomes" id="UP000192923"/>
    </source>
</evidence>
<keyword evidence="2" id="KW-1185">Reference proteome</keyword>
<dbReference type="EMBL" id="FXAM01000001">
    <property type="protein sequence ID" value="SMF95867.1"/>
    <property type="molecule type" value="Genomic_DNA"/>
</dbReference>
<reference evidence="1 2" key="1">
    <citation type="submission" date="2016-12" db="EMBL/GenBank/DDBJ databases">
        <authorList>
            <person name="Song W.-J."/>
            <person name="Kurnit D.M."/>
        </authorList>
    </citation>
    <scope>NUCLEOTIDE SEQUENCE [LARGE SCALE GENOMIC DNA]</scope>
    <source>
        <strain evidence="1 2">175</strain>
    </source>
</reference>
<dbReference type="Proteomes" id="UP000192923">
    <property type="component" value="Unassembled WGS sequence"/>
</dbReference>
<protein>
    <submittedName>
        <fullName evidence="1">Uncharacterized protein</fullName>
    </submittedName>
</protein>
<name>A0A1Y6CZQ6_9GAMM</name>
<dbReference type="STRING" id="1760988.SAMN02949497_3243"/>